<dbReference type="Gene3D" id="1.10.443.10">
    <property type="entry name" value="Intergrase catalytic core"/>
    <property type="match status" value="1"/>
</dbReference>
<keyword evidence="3" id="KW-1185">Reference proteome</keyword>
<gene>
    <name evidence="2" type="ORF">Q0590_14205</name>
</gene>
<reference evidence="2" key="1">
    <citation type="submission" date="2023-07" db="EMBL/GenBank/DDBJ databases">
        <title>The genome sequence of Rhodocytophaga aerolata KACC 12507.</title>
        <authorList>
            <person name="Zhang X."/>
        </authorList>
    </citation>
    <scope>NUCLEOTIDE SEQUENCE</scope>
    <source>
        <strain evidence="2">KACC 12507</strain>
    </source>
</reference>
<keyword evidence="1" id="KW-0233">DNA recombination</keyword>
<dbReference type="EMBL" id="JAUKPO010000007">
    <property type="protein sequence ID" value="MDO1447417.1"/>
    <property type="molecule type" value="Genomic_DNA"/>
</dbReference>
<dbReference type="Proteomes" id="UP001168528">
    <property type="component" value="Unassembled WGS sequence"/>
</dbReference>
<evidence type="ECO:0000313" key="3">
    <source>
        <dbReference type="Proteomes" id="UP001168528"/>
    </source>
</evidence>
<dbReference type="InterPro" id="IPR011010">
    <property type="entry name" value="DNA_brk_join_enz"/>
</dbReference>
<organism evidence="2 3">
    <name type="scientific">Rhodocytophaga aerolata</name>
    <dbReference type="NCBI Taxonomy" id="455078"/>
    <lineage>
        <taxon>Bacteria</taxon>
        <taxon>Pseudomonadati</taxon>
        <taxon>Bacteroidota</taxon>
        <taxon>Cytophagia</taxon>
        <taxon>Cytophagales</taxon>
        <taxon>Rhodocytophagaceae</taxon>
        <taxon>Rhodocytophaga</taxon>
    </lineage>
</organism>
<proteinExistence type="predicted"/>
<sequence length="626" mass="73022">MAKTIKMYHESGLAKILPKPTTEDPYAQLKFIFNRVANLKISKSTKENFKTALSFYINTYLPKTHNFDSKLENNKLFFLNEQWDKFALHNVEKYFKKYNVEGSKTRLSSFTVTSHMSAIRQVMEYALFHQLTKDENLLQAGVGLPIKETEQNTAYSDFEVNEINRMLKEELEFTSKLLSKKGYQKTGIGRDPRIKPCMKGFPRGSVHPEGFGWKETDNMRWYFENVMDCEALSGVPENKIKHNNFFHNVTRCYKGGLPALYRAWGVTSLIDADVLMPFAMKLALYTGMNPDSLWDLTADCFQEKHPLSNVPYIKYFKQRSLGHKEMHLNIYDKNVAIRELKENEANVIRTIFKQIIELTAAVRERAPKELKSFLFIYEVSSNNNYGVVSRINIKVTSEWCKRKLIRYNLRSQNDKRLQLNIVRFRSTKISQMVKEGYDFFEIQSRCGHKSIAQTLRYISKNNLEINARKIIRTALTYIHENRAWQLQEQPEYALEHTSSNKTVIYKGIIADCRNVLDPPKEVQMLKGYQKGEVCTRYNMCLFCKNVVILTLHLPLLIVYKNQIVNAIKNMPIELPTIKHYKKSLSIIEEILDPEKSEFSKEDLEWAHSAAECMNELTDTVVYRPIL</sequence>
<dbReference type="RefSeq" id="WP_302038221.1">
    <property type="nucleotide sequence ID" value="NZ_JAUKPO010000007.1"/>
</dbReference>
<protein>
    <submittedName>
        <fullName evidence="2">Tyrosine-type recombinase/integrase</fullName>
    </submittedName>
</protein>
<evidence type="ECO:0000256" key="1">
    <source>
        <dbReference type="ARBA" id="ARBA00023172"/>
    </source>
</evidence>
<name>A0ABT8R9H5_9BACT</name>
<dbReference type="InterPro" id="IPR013762">
    <property type="entry name" value="Integrase-like_cat_sf"/>
</dbReference>
<comment type="caution">
    <text evidence="2">The sequence shown here is derived from an EMBL/GenBank/DDBJ whole genome shotgun (WGS) entry which is preliminary data.</text>
</comment>
<accession>A0ABT8R9H5</accession>
<evidence type="ECO:0000313" key="2">
    <source>
        <dbReference type="EMBL" id="MDO1447417.1"/>
    </source>
</evidence>
<dbReference type="SUPFAM" id="SSF56349">
    <property type="entry name" value="DNA breaking-rejoining enzymes"/>
    <property type="match status" value="1"/>
</dbReference>